<name>A0A367GR37_9SPHI</name>
<dbReference type="Pfam" id="PF12697">
    <property type="entry name" value="Abhydrolase_6"/>
    <property type="match status" value="1"/>
</dbReference>
<protein>
    <submittedName>
        <fullName evidence="2">Alpha/beta hydrolase</fullName>
    </submittedName>
</protein>
<comment type="caution">
    <text evidence="2">The sequence shown here is derived from an EMBL/GenBank/DDBJ whole genome shotgun (WGS) entry which is preliminary data.</text>
</comment>
<dbReference type="RefSeq" id="WP_114003966.1">
    <property type="nucleotide sequence ID" value="NZ_QGDC01000002.1"/>
</dbReference>
<dbReference type="AlphaFoldDB" id="A0A367GR37"/>
<dbReference type="OrthoDB" id="659408at2"/>
<dbReference type="GO" id="GO:0016787">
    <property type="term" value="F:hydrolase activity"/>
    <property type="evidence" value="ECO:0007669"/>
    <property type="project" value="UniProtKB-KW"/>
</dbReference>
<evidence type="ECO:0000259" key="1">
    <source>
        <dbReference type="Pfam" id="PF12697"/>
    </source>
</evidence>
<dbReference type="EMBL" id="QGDC01000002">
    <property type="protein sequence ID" value="RCH55929.1"/>
    <property type="molecule type" value="Genomic_DNA"/>
</dbReference>
<dbReference type="Gene3D" id="3.40.50.1820">
    <property type="entry name" value="alpha/beta hydrolase"/>
    <property type="match status" value="1"/>
</dbReference>
<reference evidence="2 3" key="1">
    <citation type="submission" date="2018-05" db="EMBL/GenBank/DDBJ databases">
        <title>Mucilaginibacter hurinus sp. nov., isolated from briquette warehouse soil.</title>
        <authorList>
            <person name="Choi L."/>
        </authorList>
    </citation>
    <scope>NUCLEOTIDE SEQUENCE [LARGE SCALE GENOMIC DNA]</scope>
    <source>
        <strain evidence="2 3">ZR32</strain>
    </source>
</reference>
<accession>A0A367GR37</accession>
<feature type="domain" description="AB hydrolase-1" evidence="1">
    <location>
        <begin position="38"/>
        <end position="206"/>
    </location>
</feature>
<evidence type="ECO:0000313" key="3">
    <source>
        <dbReference type="Proteomes" id="UP000253209"/>
    </source>
</evidence>
<organism evidence="2 3">
    <name type="scientific">Mucilaginibacter hurinus</name>
    <dbReference type="NCBI Taxonomy" id="2201324"/>
    <lineage>
        <taxon>Bacteria</taxon>
        <taxon>Pseudomonadati</taxon>
        <taxon>Bacteroidota</taxon>
        <taxon>Sphingobacteriia</taxon>
        <taxon>Sphingobacteriales</taxon>
        <taxon>Sphingobacteriaceae</taxon>
        <taxon>Mucilaginibacter</taxon>
    </lineage>
</organism>
<dbReference type="InterPro" id="IPR029058">
    <property type="entry name" value="AB_hydrolase_fold"/>
</dbReference>
<keyword evidence="3" id="KW-1185">Reference proteome</keyword>
<proteinExistence type="predicted"/>
<evidence type="ECO:0000313" key="2">
    <source>
        <dbReference type="EMBL" id="RCH55929.1"/>
    </source>
</evidence>
<dbReference type="Proteomes" id="UP000253209">
    <property type="component" value="Unassembled WGS sequence"/>
</dbReference>
<dbReference type="InterPro" id="IPR000073">
    <property type="entry name" value="AB_hydrolase_1"/>
</dbReference>
<keyword evidence="2" id="KW-0378">Hydrolase</keyword>
<sequence>MSRIFLIPGLGADCRIYKNIDLEDHEVIQVNWIEPTVTDTLQSYAQRIIDQYNITNDSVVIGNSMGGMVAVEIAKRVALKKVILISSIKTYSEAPWYFSLFRRFPVYKIIPGRLFTSLGFLVKPLFSSMSATDAALFADMLKRTSPIFAKWAMKAILNWNNTDIPLHTYHITGNKDLIFDYRKINNALIINDGTHIMIFDKAKEVNKLLMDIIK</sequence>
<dbReference type="SUPFAM" id="SSF53474">
    <property type="entry name" value="alpha/beta-Hydrolases"/>
    <property type="match status" value="1"/>
</dbReference>
<gene>
    <name evidence="2" type="ORF">DJ568_04030</name>
</gene>